<gene>
    <name evidence="3" type="ORF">GCM10025870_29730</name>
</gene>
<evidence type="ECO:0000256" key="2">
    <source>
        <dbReference type="SAM" id="Phobius"/>
    </source>
</evidence>
<feature type="compositionally biased region" description="Basic and acidic residues" evidence="1">
    <location>
        <begin position="1"/>
        <end position="11"/>
    </location>
</feature>
<dbReference type="RefSeq" id="WP_234659416.1">
    <property type="nucleotide sequence ID" value="NZ_AP027734.1"/>
</dbReference>
<organism evidence="3 4">
    <name type="scientific">Agromyces marinus</name>
    <dbReference type="NCBI Taxonomy" id="1389020"/>
    <lineage>
        <taxon>Bacteria</taxon>
        <taxon>Bacillati</taxon>
        <taxon>Actinomycetota</taxon>
        <taxon>Actinomycetes</taxon>
        <taxon>Micrococcales</taxon>
        <taxon>Microbacteriaceae</taxon>
        <taxon>Agromyces</taxon>
    </lineage>
</organism>
<dbReference type="Proteomes" id="UP001321477">
    <property type="component" value="Chromosome"/>
</dbReference>
<proteinExistence type="predicted"/>
<evidence type="ECO:0000313" key="3">
    <source>
        <dbReference type="EMBL" id="BDZ55900.1"/>
    </source>
</evidence>
<evidence type="ECO:0000256" key="1">
    <source>
        <dbReference type="SAM" id="MobiDB-lite"/>
    </source>
</evidence>
<keyword evidence="4" id="KW-1185">Reference proteome</keyword>
<keyword evidence="2" id="KW-0472">Membrane</keyword>
<feature type="transmembrane region" description="Helical" evidence="2">
    <location>
        <begin position="70"/>
        <end position="90"/>
    </location>
</feature>
<protein>
    <submittedName>
        <fullName evidence="3">Uncharacterized protein</fullName>
    </submittedName>
</protein>
<reference evidence="4" key="1">
    <citation type="journal article" date="2019" name="Int. J. Syst. Evol. Microbiol.">
        <title>The Global Catalogue of Microorganisms (GCM) 10K type strain sequencing project: providing services to taxonomists for standard genome sequencing and annotation.</title>
        <authorList>
            <consortium name="The Broad Institute Genomics Platform"/>
            <consortium name="The Broad Institute Genome Sequencing Center for Infectious Disease"/>
            <person name="Wu L."/>
            <person name="Ma J."/>
        </authorList>
    </citation>
    <scope>NUCLEOTIDE SEQUENCE [LARGE SCALE GENOMIC DNA]</scope>
    <source>
        <strain evidence="4">NBRC 109019</strain>
    </source>
</reference>
<dbReference type="EMBL" id="AP027734">
    <property type="protein sequence ID" value="BDZ55900.1"/>
    <property type="molecule type" value="Genomic_DNA"/>
</dbReference>
<accession>A0ABM8H590</accession>
<feature type="region of interest" description="Disordered" evidence="1">
    <location>
        <begin position="1"/>
        <end position="36"/>
    </location>
</feature>
<keyword evidence="2" id="KW-1133">Transmembrane helix</keyword>
<sequence>MTREHDDHDPQDPQDPQGQQEPLERLRAADPAAGVEARDGFADEVVAATTGGAGVAPVDLGAERVRRRRAATIAAAAAAVLLVGAAGYGLGAAAVGGPTQVAAPPISLQDASGASGEIAVEEGPTAGSGRMAESGAADLSMPFGGGRNHFTATGLSTDAGSAQAYAYDARSASTAESVAALAAALGMAGDPVLADGSWTVGPQDGSAPSLSVSLDGALGFWYNDPAKDPWVCVEGGECEPSGGVPGEQAAIDALRGILSDSGRDPEAYEYTSETWEGSPTRAAQAWPVVDGQRLDQPWTLELTEDGVYSAYGTLAELVPLGEYAIVSEQEAFERLSDPRFGVQGVVMPFMAEEGDAGVSTEWVPPTEPPPAPEPGTDVSWPVVEVELVGARLGLATHWQPDGGVLVVPTYEFTDAAGGTWSVIAVAESQLDLDA</sequence>
<evidence type="ECO:0000313" key="4">
    <source>
        <dbReference type="Proteomes" id="UP001321477"/>
    </source>
</evidence>
<feature type="region of interest" description="Disordered" evidence="1">
    <location>
        <begin position="358"/>
        <end position="378"/>
    </location>
</feature>
<keyword evidence="2" id="KW-0812">Transmembrane</keyword>
<name>A0ABM8H590_9MICO</name>